<proteinExistence type="predicted"/>
<evidence type="ECO:0000313" key="2">
    <source>
        <dbReference type="Proteomes" id="UP001178281"/>
    </source>
</evidence>
<evidence type="ECO:0000313" key="1">
    <source>
        <dbReference type="EMBL" id="MDP0399442.1"/>
    </source>
</evidence>
<reference evidence="1" key="1">
    <citation type="submission" date="2023-08" db="EMBL/GenBank/DDBJ databases">
        <title>The draft genome of Tsukamurella strandjordii strain 050030.</title>
        <authorList>
            <person name="Zhao F."/>
            <person name="Feng Y."/>
            <person name="Zong Z."/>
        </authorList>
    </citation>
    <scope>NUCLEOTIDE SEQUENCE</scope>
    <source>
        <strain evidence="1">050030</strain>
    </source>
</reference>
<keyword evidence="2" id="KW-1185">Reference proteome</keyword>
<dbReference type="GO" id="GO:0016491">
    <property type="term" value="F:oxidoreductase activity"/>
    <property type="evidence" value="ECO:0007669"/>
    <property type="project" value="InterPro"/>
</dbReference>
<organism evidence="1 2">
    <name type="scientific">Tsukamurella strandjordii</name>
    <dbReference type="NCBI Taxonomy" id="147577"/>
    <lineage>
        <taxon>Bacteria</taxon>
        <taxon>Bacillati</taxon>
        <taxon>Actinomycetota</taxon>
        <taxon>Actinomycetes</taxon>
        <taxon>Mycobacteriales</taxon>
        <taxon>Tsukamurellaceae</taxon>
        <taxon>Tsukamurella</taxon>
    </lineage>
</organism>
<dbReference type="Pfam" id="PF04075">
    <property type="entry name" value="F420H2_quin_red"/>
    <property type="match status" value="1"/>
</dbReference>
<dbReference type="Gene3D" id="2.30.110.10">
    <property type="entry name" value="Electron Transport, Fmn-binding Protein, Chain A"/>
    <property type="match status" value="1"/>
</dbReference>
<accession>A0AA90SMK6</accession>
<comment type="caution">
    <text evidence="1">The sequence shown here is derived from an EMBL/GenBank/DDBJ whole genome shotgun (WGS) entry which is preliminary data.</text>
</comment>
<name>A0AA90SMK6_9ACTN</name>
<dbReference type="EMBL" id="JAUTIX010000006">
    <property type="protein sequence ID" value="MDP0399442.1"/>
    <property type="molecule type" value="Genomic_DNA"/>
</dbReference>
<protein>
    <submittedName>
        <fullName evidence="1">Nitroreductase/quinone reductase family protein</fullName>
    </submittedName>
</protein>
<dbReference type="RefSeq" id="WP_305112070.1">
    <property type="nucleotide sequence ID" value="NZ_JAUTIX010000006.1"/>
</dbReference>
<dbReference type="InterPro" id="IPR004378">
    <property type="entry name" value="F420H2_quin_Rdtase"/>
</dbReference>
<sequence>MSAQPATVDRVRPGRIATAFNDTVAWLARRGISVYGARELAVRGRTSGEWRTVPVNVLRVDEGEYLLAPRGETQWVKNLRVAGTGELRLGSRAQAFAATEITDEALAITVLRAYLRKWAWEIGVFFPGLSADSTDAELAAATGRYPMFVLSRS</sequence>
<dbReference type="AlphaFoldDB" id="A0AA90SMK6"/>
<gene>
    <name evidence="1" type="ORF">Q7X28_16070</name>
</gene>
<dbReference type="InterPro" id="IPR012349">
    <property type="entry name" value="Split_barrel_FMN-bd"/>
</dbReference>
<dbReference type="Proteomes" id="UP001178281">
    <property type="component" value="Unassembled WGS sequence"/>
</dbReference>